<keyword evidence="5 6" id="KW-0411">Iron-sulfur</keyword>
<dbReference type="PIRSF" id="PIRSF000857">
    <property type="entry name" value="PAPS_reductase"/>
    <property type="match status" value="1"/>
</dbReference>
<dbReference type="CDD" id="cd23945">
    <property type="entry name" value="PAPS_reductase"/>
    <property type="match status" value="1"/>
</dbReference>
<organism evidence="8 9">
    <name type="scientific">Rubrivivax albus</name>
    <dbReference type="NCBI Taxonomy" id="2499835"/>
    <lineage>
        <taxon>Bacteria</taxon>
        <taxon>Pseudomonadati</taxon>
        <taxon>Pseudomonadota</taxon>
        <taxon>Betaproteobacteria</taxon>
        <taxon>Burkholderiales</taxon>
        <taxon>Sphaerotilaceae</taxon>
        <taxon>Rubrivivax</taxon>
    </lineage>
</organism>
<reference evidence="8 9" key="1">
    <citation type="submission" date="2019-01" db="EMBL/GenBank/DDBJ databases">
        <authorList>
            <person name="Chen W.-M."/>
        </authorList>
    </citation>
    <scope>NUCLEOTIDE SEQUENCE [LARGE SCALE GENOMIC DNA]</scope>
    <source>
        <strain evidence="8 9">ICH-3</strain>
    </source>
</reference>
<evidence type="ECO:0000256" key="1">
    <source>
        <dbReference type="ARBA" id="ARBA00009732"/>
    </source>
</evidence>
<protein>
    <recommendedName>
        <fullName evidence="6">Adenosine 5'-phosphosulfate reductase</fullName>
        <shortName evidence="6">APS reductase</shortName>
        <ecNumber evidence="6">1.8.4.10</ecNumber>
    </recommendedName>
    <alternativeName>
        <fullName evidence="6">5'-adenylylsulfate reductase</fullName>
    </alternativeName>
    <alternativeName>
        <fullName evidence="6">Thioredoxin-dependent 5'-adenylylsulfate reductase</fullName>
    </alternativeName>
</protein>
<dbReference type="HAMAP" id="MF_00063">
    <property type="entry name" value="CysH"/>
    <property type="match status" value="1"/>
</dbReference>
<evidence type="ECO:0000313" key="9">
    <source>
        <dbReference type="Proteomes" id="UP000288178"/>
    </source>
</evidence>
<comment type="similarity">
    <text evidence="1 6">Belongs to the PAPS reductase family. CysH subfamily.</text>
</comment>
<evidence type="ECO:0000256" key="6">
    <source>
        <dbReference type="HAMAP-Rule" id="MF_00063"/>
    </source>
</evidence>
<evidence type="ECO:0000256" key="4">
    <source>
        <dbReference type="ARBA" id="ARBA00023004"/>
    </source>
</evidence>
<keyword evidence="6" id="KW-0963">Cytoplasm</keyword>
<comment type="pathway">
    <text evidence="6">Sulfur metabolism; hydrogen sulfide biosynthesis; sulfite from sulfate.</text>
</comment>
<gene>
    <name evidence="6" type="primary">cysH</name>
    <name evidence="8" type="ORF">ENE75_22720</name>
</gene>
<accession>A0A437JP13</accession>
<dbReference type="GO" id="GO:0004604">
    <property type="term" value="F:phosphoadenylyl-sulfate reductase (thioredoxin) activity"/>
    <property type="evidence" value="ECO:0007669"/>
    <property type="project" value="UniProtKB-UniRule"/>
</dbReference>
<dbReference type="PANTHER" id="PTHR46482:SF9">
    <property type="entry name" value="5'-ADENYLYLSULFATE REDUCTASE 1, CHLOROPLASTIC"/>
    <property type="match status" value="1"/>
</dbReference>
<comment type="catalytic activity">
    <reaction evidence="6">
        <text>[thioredoxin]-disulfide + sulfite + AMP + 2 H(+) = adenosine 5'-phosphosulfate + [thioredoxin]-dithiol</text>
        <dbReference type="Rhea" id="RHEA:21976"/>
        <dbReference type="Rhea" id="RHEA-COMP:10698"/>
        <dbReference type="Rhea" id="RHEA-COMP:10700"/>
        <dbReference type="ChEBI" id="CHEBI:15378"/>
        <dbReference type="ChEBI" id="CHEBI:17359"/>
        <dbReference type="ChEBI" id="CHEBI:29950"/>
        <dbReference type="ChEBI" id="CHEBI:50058"/>
        <dbReference type="ChEBI" id="CHEBI:58243"/>
        <dbReference type="ChEBI" id="CHEBI:456215"/>
        <dbReference type="EC" id="1.8.4.10"/>
    </reaction>
</comment>
<keyword evidence="9" id="KW-1185">Reference proteome</keyword>
<dbReference type="EC" id="1.8.4.10" evidence="6"/>
<dbReference type="GO" id="GO:0051539">
    <property type="term" value="F:4 iron, 4 sulfur cluster binding"/>
    <property type="evidence" value="ECO:0007669"/>
    <property type="project" value="UniProtKB-UniRule"/>
</dbReference>
<dbReference type="GO" id="GO:0005737">
    <property type="term" value="C:cytoplasm"/>
    <property type="evidence" value="ECO:0007669"/>
    <property type="project" value="UniProtKB-SubCell"/>
</dbReference>
<dbReference type="AlphaFoldDB" id="A0A437JP13"/>
<comment type="function">
    <text evidence="6">Catalyzes the formation of sulfite from adenosine 5'-phosphosulfate (APS) using thioredoxin as an electron donor.</text>
</comment>
<dbReference type="GO" id="GO:0043866">
    <property type="term" value="F:adenylyl-sulfate reductase (thioredoxin) activity"/>
    <property type="evidence" value="ECO:0007669"/>
    <property type="project" value="UniProtKB-EC"/>
</dbReference>
<dbReference type="InterPro" id="IPR014729">
    <property type="entry name" value="Rossmann-like_a/b/a_fold"/>
</dbReference>
<evidence type="ECO:0000256" key="5">
    <source>
        <dbReference type="ARBA" id="ARBA00023014"/>
    </source>
</evidence>
<dbReference type="GO" id="GO:0046872">
    <property type="term" value="F:metal ion binding"/>
    <property type="evidence" value="ECO:0007669"/>
    <property type="project" value="UniProtKB-KW"/>
</dbReference>
<comment type="caution">
    <text evidence="8">The sequence shown here is derived from an EMBL/GenBank/DDBJ whole genome shotgun (WGS) entry which is preliminary data.</text>
</comment>
<evidence type="ECO:0000259" key="7">
    <source>
        <dbReference type="Pfam" id="PF01507"/>
    </source>
</evidence>
<dbReference type="NCBIfam" id="NF002537">
    <property type="entry name" value="PRK02090.1"/>
    <property type="match status" value="1"/>
</dbReference>
<dbReference type="Proteomes" id="UP000288178">
    <property type="component" value="Unassembled WGS sequence"/>
</dbReference>
<dbReference type="PANTHER" id="PTHR46482">
    <property type="entry name" value="5'-ADENYLYLSULFATE REDUCTASE 3, CHLOROPLASTIC"/>
    <property type="match status" value="1"/>
</dbReference>
<dbReference type="NCBIfam" id="TIGR00434">
    <property type="entry name" value="cysH"/>
    <property type="match status" value="1"/>
</dbReference>
<dbReference type="OrthoDB" id="9794018at2"/>
<dbReference type="GO" id="GO:0070814">
    <property type="term" value="P:hydrogen sulfide biosynthetic process"/>
    <property type="evidence" value="ECO:0007669"/>
    <property type="project" value="UniProtKB-UniRule"/>
</dbReference>
<feature type="binding site" evidence="6">
    <location>
        <position position="123"/>
    </location>
    <ligand>
        <name>[4Fe-4S] cluster</name>
        <dbReference type="ChEBI" id="CHEBI:49883"/>
    </ligand>
</feature>
<evidence type="ECO:0000313" key="8">
    <source>
        <dbReference type="EMBL" id="RVT48499.1"/>
    </source>
</evidence>
<evidence type="ECO:0000256" key="2">
    <source>
        <dbReference type="ARBA" id="ARBA00022723"/>
    </source>
</evidence>
<feature type="active site" description="Nucleophile; cysteine thiosulfonate intermediate" evidence="6">
    <location>
        <position position="232"/>
    </location>
</feature>
<dbReference type="InterPro" id="IPR002500">
    <property type="entry name" value="PAPS_reduct_dom"/>
</dbReference>
<comment type="cofactor">
    <cofactor evidence="6">
        <name>[4Fe-4S] cluster</name>
        <dbReference type="ChEBI" id="CHEBI:49883"/>
    </cofactor>
    <text evidence="6">Binds 1 [4Fe-4S] cluster per subunit.</text>
</comment>
<evidence type="ECO:0000256" key="3">
    <source>
        <dbReference type="ARBA" id="ARBA00023002"/>
    </source>
</evidence>
<name>A0A437JP13_9BURK</name>
<keyword evidence="2 6" id="KW-0479">Metal-binding</keyword>
<sequence length="243" mass="27413">MTTIVQRLARKTRGFEARVAHAEALLREAAEDHAGRIVQANSLGVEGMVLTDMVARLKLPVAVATLDTGALHAETLAMIPRIEARYGIAVEVFRPRQEAVVQFVGRHGERAMYDSVDLRRACCALRKLEPMERLLQGRSAWVTGLRREQSAERRHVPFYALEDDGREKFYPLADWTEADVWAYVQRHDVPYNDLHDQWFPSIGCAPCTRAVSAGEDPRAGRWWWEQGAAKECGLHLRPEVASA</sequence>
<dbReference type="RefSeq" id="WP_128200982.1">
    <property type="nucleotide sequence ID" value="NZ_SACT01000010.1"/>
</dbReference>
<comment type="subcellular location">
    <subcellularLocation>
        <location evidence="6">Cytoplasm</location>
    </subcellularLocation>
</comment>
<feature type="binding site" evidence="6">
    <location>
        <position position="207"/>
    </location>
    <ligand>
        <name>[4Fe-4S] cluster</name>
        <dbReference type="ChEBI" id="CHEBI:49883"/>
    </ligand>
</feature>
<feature type="binding site" evidence="6">
    <location>
        <position position="122"/>
    </location>
    <ligand>
        <name>[4Fe-4S] cluster</name>
        <dbReference type="ChEBI" id="CHEBI:49883"/>
    </ligand>
</feature>
<keyword evidence="4 6" id="KW-0408">Iron</keyword>
<dbReference type="InterPro" id="IPR004511">
    <property type="entry name" value="PAPS/APS_Rdtase"/>
</dbReference>
<feature type="domain" description="Phosphoadenosine phosphosulphate reductase" evidence="7">
    <location>
        <begin position="37"/>
        <end position="210"/>
    </location>
</feature>
<keyword evidence="3 6" id="KW-0560">Oxidoreductase</keyword>
<dbReference type="GO" id="GO:0019379">
    <property type="term" value="P:sulfate assimilation, phosphoadenylyl sulfate reduction by phosphoadenylyl-sulfate reductase (thioredoxin)"/>
    <property type="evidence" value="ECO:0007669"/>
    <property type="project" value="UniProtKB-UniRule"/>
</dbReference>
<dbReference type="Gene3D" id="3.40.50.620">
    <property type="entry name" value="HUPs"/>
    <property type="match status" value="1"/>
</dbReference>
<dbReference type="EMBL" id="SACT01000010">
    <property type="protein sequence ID" value="RVT48499.1"/>
    <property type="molecule type" value="Genomic_DNA"/>
</dbReference>
<dbReference type="Pfam" id="PF01507">
    <property type="entry name" value="PAPS_reduct"/>
    <property type="match status" value="1"/>
</dbReference>
<proteinExistence type="inferred from homology"/>
<feature type="binding site" evidence="6">
    <location>
        <position position="204"/>
    </location>
    <ligand>
        <name>[4Fe-4S] cluster</name>
        <dbReference type="ChEBI" id="CHEBI:49883"/>
    </ligand>
</feature>
<dbReference type="SUPFAM" id="SSF52402">
    <property type="entry name" value="Adenine nucleotide alpha hydrolases-like"/>
    <property type="match status" value="1"/>
</dbReference>